<dbReference type="InterPro" id="IPR036396">
    <property type="entry name" value="Cyt_P450_sf"/>
</dbReference>
<dbReference type="GO" id="GO:0004497">
    <property type="term" value="F:monooxygenase activity"/>
    <property type="evidence" value="ECO:0007669"/>
    <property type="project" value="UniProtKB-KW"/>
</dbReference>
<dbReference type="VEuPathDB" id="CryptoDB:Cvel_11530"/>
<comment type="similarity">
    <text evidence="2 4">Belongs to the cytochrome P450 family.</text>
</comment>
<evidence type="ECO:0000256" key="5">
    <source>
        <dbReference type="SAM" id="MobiDB-lite"/>
    </source>
</evidence>
<dbReference type="GO" id="GO:0020037">
    <property type="term" value="F:heme binding"/>
    <property type="evidence" value="ECO:0007669"/>
    <property type="project" value="InterPro"/>
</dbReference>
<evidence type="ECO:0000256" key="4">
    <source>
        <dbReference type="RuleBase" id="RU000461"/>
    </source>
</evidence>
<dbReference type="CDD" id="cd00302">
    <property type="entry name" value="cytochrome_P450"/>
    <property type="match status" value="1"/>
</dbReference>
<dbReference type="GO" id="GO:0016705">
    <property type="term" value="F:oxidoreductase activity, acting on paired donors, with incorporation or reduction of molecular oxygen"/>
    <property type="evidence" value="ECO:0007669"/>
    <property type="project" value="InterPro"/>
</dbReference>
<feature type="binding site" description="axial binding residue" evidence="3">
    <location>
        <position position="579"/>
    </location>
    <ligand>
        <name>heme</name>
        <dbReference type="ChEBI" id="CHEBI:30413"/>
    </ligand>
    <ligandPart>
        <name>Fe</name>
        <dbReference type="ChEBI" id="CHEBI:18248"/>
    </ligandPart>
</feature>
<dbReference type="Gene3D" id="1.10.630.10">
    <property type="entry name" value="Cytochrome P450"/>
    <property type="match status" value="2"/>
</dbReference>
<dbReference type="GO" id="GO:0005506">
    <property type="term" value="F:iron ion binding"/>
    <property type="evidence" value="ECO:0007669"/>
    <property type="project" value="InterPro"/>
</dbReference>
<dbReference type="PROSITE" id="PS00086">
    <property type="entry name" value="CYTOCHROME_P450"/>
    <property type="match status" value="1"/>
</dbReference>
<reference evidence="6" key="1">
    <citation type="submission" date="2014-11" db="EMBL/GenBank/DDBJ databases">
        <authorList>
            <person name="Otto D Thomas"/>
            <person name="Naeem Raeece"/>
        </authorList>
    </citation>
    <scope>NUCLEOTIDE SEQUENCE</scope>
</reference>
<protein>
    <recommendedName>
        <fullName evidence="7">Cytochrome P450</fullName>
    </recommendedName>
</protein>
<feature type="region of interest" description="Disordered" evidence="5">
    <location>
        <begin position="419"/>
        <end position="457"/>
    </location>
</feature>
<dbReference type="InterPro" id="IPR002401">
    <property type="entry name" value="Cyt_P450_E_grp-I"/>
</dbReference>
<dbReference type="SUPFAM" id="SSF48264">
    <property type="entry name" value="Cytochrome P450"/>
    <property type="match status" value="2"/>
</dbReference>
<organism evidence="6">
    <name type="scientific">Chromera velia CCMP2878</name>
    <dbReference type="NCBI Taxonomy" id="1169474"/>
    <lineage>
        <taxon>Eukaryota</taxon>
        <taxon>Sar</taxon>
        <taxon>Alveolata</taxon>
        <taxon>Colpodellida</taxon>
        <taxon>Chromeraceae</taxon>
        <taxon>Chromera</taxon>
    </lineage>
</organism>
<keyword evidence="3 4" id="KW-0479">Metal-binding</keyword>
<dbReference type="EMBL" id="CDMZ01005381">
    <property type="protein sequence ID" value="CEM52809.1"/>
    <property type="molecule type" value="Genomic_DNA"/>
</dbReference>
<keyword evidence="3 4" id="KW-0408">Iron</keyword>
<accession>A0A0G4I6W2</accession>
<dbReference type="PANTHER" id="PTHR24305:SF166">
    <property type="entry name" value="CYTOCHROME P450 12A4, MITOCHONDRIAL-RELATED"/>
    <property type="match status" value="1"/>
</dbReference>
<evidence type="ECO:0000256" key="3">
    <source>
        <dbReference type="PIRSR" id="PIRSR602401-1"/>
    </source>
</evidence>
<dbReference type="InterPro" id="IPR050121">
    <property type="entry name" value="Cytochrome_P450_monoxygenase"/>
</dbReference>
<keyword evidence="4" id="KW-0560">Oxidoreductase</keyword>
<dbReference type="InterPro" id="IPR017972">
    <property type="entry name" value="Cyt_P450_CS"/>
</dbReference>
<proteinExistence type="inferred from homology"/>
<evidence type="ECO:0000256" key="2">
    <source>
        <dbReference type="ARBA" id="ARBA00010617"/>
    </source>
</evidence>
<dbReference type="Pfam" id="PF00067">
    <property type="entry name" value="p450"/>
    <property type="match status" value="2"/>
</dbReference>
<dbReference type="PRINTS" id="PR00385">
    <property type="entry name" value="P450"/>
</dbReference>
<dbReference type="InterPro" id="IPR001128">
    <property type="entry name" value="Cyt_P450"/>
</dbReference>
<name>A0A0G4I6W2_9ALVE</name>
<gene>
    <name evidence="6" type="ORF">Cvel_11530</name>
</gene>
<dbReference type="PANTHER" id="PTHR24305">
    <property type="entry name" value="CYTOCHROME P450"/>
    <property type="match status" value="1"/>
</dbReference>
<dbReference type="AlphaFoldDB" id="A0A0G4I6W2"/>
<keyword evidence="4" id="KW-0503">Monooxygenase</keyword>
<dbReference type="PRINTS" id="PR00463">
    <property type="entry name" value="EP450I"/>
</dbReference>
<keyword evidence="3 4" id="KW-0349">Heme</keyword>
<evidence type="ECO:0008006" key="7">
    <source>
        <dbReference type="Google" id="ProtNLM"/>
    </source>
</evidence>
<feature type="compositionally biased region" description="Basic and acidic residues" evidence="5">
    <location>
        <begin position="437"/>
        <end position="457"/>
    </location>
</feature>
<evidence type="ECO:0000313" key="6">
    <source>
        <dbReference type="EMBL" id="CEM52809.1"/>
    </source>
</evidence>
<sequence length="634" mass="70671">MILLLGGAATAAAAVLALSYLSKRRRGKDETRGKEPPLAPGRAGSGLRNVYYILTGRLHTLVEEVSRFQTICTFPLMWPFGCWCVVAEPKYYKQLLGNDGLPKYRPYKDSLEKLLLGKQNLLTAIHTNALWRGARKGISAGFSVNAIVSKSDQIETKIRELCESLKEGRGLRKGPDGQMAVDLDEWFIRWAIDILGVVTLNVDFNCLAADPEKGPEGELLYEGIPKALKEVGVFHFFLPFRKHLSFLFPEVRQAWETVEAFRRLCHNILEKGRKSGVVDTAEHSLIAEILRVDYGDEAFRAAEVMAFLFAGHDTTGHTMAWTAAGILGNDRIKRRLQKELDEVMGDREIPTYSDLQRMPYLQACVHEAMRKWPVVNSGTIRTTRTEPVKVGEYVIPPNTPVIVPFGVIFNDKRWGDPENFRPERFLSEEEEEEEQETEGKGAAGEKRGEEDELERADRSMKTMGMAFANASPIPVGGDADDWQAEERWKAWEREQKRLNSVSDSSPLSGECLEEVERQTGTLAGGVSTCDASQLAEGERLRASSADLSGGSGEKEGSVKVDEEFVSQAFVPFSFGPRNCAGQTLAKIGSRLVLAALFKKFDFEPVHLPKDGKWFITFAPKGGVRVRVKERKPAV</sequence>
<dbReference type="PhylomeDB" id="A0A0G4I6W2"/>
<evidence type="ECO:0000256" key="1">
    <source>
        <dbReference type="ARBA" id="ARBA00001971"/>
    </source>
</evidence>
<comment type="cofactor">
    <cofactor evidence="1 3">
        <name>heme</name>
        <dbReference type="ChEBI" id="CHEBI:30413"/>
    </cofactor>
</comment>